<evidence type="ECO:0000313" key="1">
    <source>
        <dbReference type="EMBL" id="CAF88161.1"/>
    </source>
</evidence>
<organism evidence="1">
    <name type="scientific">Tetraodon nigroviridis</name>
    <name type="common">Spotted green pufferfish</name>
    <name type="synonym">Chelonodon nigroviridis</name>
    <dbReference type="NCBI Taxonomy" id="99883"/>
    <lineage>
        <taxon>Eukaryota</taxon>
        <taxon>Metazoa</taxon>
        <taxon>Chordata</taxon>
        <taxon>Craniata</taxon>
        <taxon>Vertebrata</taxon>
        <taxon>Euteleostomi</taxon>
        <taxon>Actinopterygii</taxon>
        <taxon>Neopterygii</taxon>
        <taxon>Teleostei</taxon>
        <taxon>Neoteleostei</taxon>
        <taxon>Acanthomorphata</taxon>
        <taxon>Eupercaria</taxon>
        <taxon>Tetraodontiformes</taxon>
        <taxon>Tetradontoidea</taxon>
        <taxon>Tetraodontidae</taxon>
        <taxon>Tetraodon</taxon>
    </lineage>
</organism>
<feature type="non-terminal residue" evidence="1">
    <location>
        <position position="1"/>
    </location>
</feature>
<protein>
    <submittedName>
        <fullName evidence="1">(spotted green pufferfish) hypothetical protein</fullName>
    </submittedName>
</protein>
<sequence length="60" mass="6321">GGWLTRIYGTTSTCASPRARWTTITNRSSETTSTSAPSPVSPLCTSSFQTTSICPSLPPL</sequence>
<proteinExistence type="predicted"/>
<reference evidence="1" key="2">
    <citation type="submission" date="2004-02" db="EMBL/GenBank/DDBJ databases">
        <authorList>
            <consortium name="Genoscope"/>
            <consortium name="Whitehead Institute Centre for Genome Research"/>
        </authorList>
    </citation>
    <scope>NUCLEOTIDE SEQUENCE</scope>
</reference>
<reference evidence="1" key="1">
    <citation type="journal article" date="2004" name="Nature">
        <title>Genome duplication in the teleost fish Tetraodon nigroviridis reveals the early vertebrate proto-karyotype.</title>
        <authorList>
            <person name="Jaillon O."/>
            <person name="Aury J.-M."/>
            <person name="Brunet F."/>
            <person name="Petit J.-L."/>
            <person name="Stange-Thomann N."/>
            <person name="Mauceli E."/>
            <person name="Bouneau L."/>
            <person name="Fischer C."/>
            <person name="Ozouf-Costaz C."/>
            <person name="Bernot A."/>
            <person name="Nicaud S."/>
            <person name="Jaffe D."/>
            <person name="Fisher S."/>
            <person name="Lutfalla G."/>
            <person name="Dossat C."/>
            <person name="Segurens B."/>
            <person name="Dasilva C."/>
            <person name="Salanoubat M."/>
            <person name="Levy M."/>
            <person name="Boudet N."/>
            <person name="Castellano S."/>
            <person name="Anthouard V."/>
            <person name="Jubin C."/>
            <person name="Castelli V."/>
            <person name="Katinka M."/>
            <person name="Vacherie B."/>
            <person name="Biemont C."/>
            <person name="Skalli Z."/>
            <person name="Cattolico L."/>
            <person name="Poulain J."/>
            <person name="De Berardinis V."/>
            <person name="Cruaud C."/>
            <person name="Duprat S."/>
            <person name="Brottier P."/>
            <person name="Coutanceau J.-P."/>
            <person name="Gouzy J."/>
            <person name="Parra G."/>
            <person name="Lardier G."/>
            <person name="Chapple C."/>
            <person name="McKernan K.J."/>
            <person name="McEwan P."/>
            <person name="Bosak S."/>
            <person name="Kellis M."/>
            <person name="Volff J.-N."/>
            <person name="Guigo R."/>
            <person name="Zody M.C."/>
            <person name="Mesirov J."/>
            <person name="Lindblad-Toh K."/>
            <person name="Birren B."/>
            <person name="Nusbaum C."/>
            <person name="Kahn D."/>
            <person name="Robinson-Rechavi M."/>
            <person name="Laudet V."/>
            <person name="Schachter V."/>
            <person name="Quetier F."/>
            <person name="Saurin W."/>
            <person name="Scarpelli C."/>
            <person name="Wincker P."/>
            <person name="Lander E.S."/>
            <person name="Weissenbach J."/>
            <person name="Roest Crollius H."/>
        </authorList>
    </citation>
    <scope>NUCLEOTIDE SEQUENCE [LARGE SCALE GENOMIC DNA]</scope>
</reference>
<dbReference type="AlphaFoldDB" id="Q4TG21"/>
<comment type="caution">
    <text evidence="1">The sequence shown here is derived from an EMBL/GenBank/DDBJ whole genome shotgun (WGS) entry which is preliminary data.</text>
</comment>
<dbReference type="KEGG" id="tng:GSTEN00001332G001"/>
<accession>Q4TG21</accession>
<name>Q4TG21_TETNG</name>
<gene>
    <name evidence="1" type="ORF">GSTENG00001332001</name>
</gene>
<dbReference type="EMBL" id="CAAE01003996">
    <property type="protein sequence ID" value="CAF88161.1"/>
    <property type="molecule type" value="Genomic_DNA"/>
</dbReference>